<keyword evidence="3" id="KW-0449">Lipoprotein</keyword>
<reference evidence="3" key="1">
    <citation type="submission" date="2018-06" db="EMBL/GenBank/DDBJ databases">
        <authorList>
            <person name="Zhirakovskaya E."/>
        </authorList>
    </citation>
    <scope>NUCLEOTIDE SEQUENCE</scope>
</reference>
<feature type="transmembrane region" description="Helical" evidence="1">
    <location>
        <begin position="171"/>
        <end position="190"/>
    </location>
</feature>
<feature type="transmembrane region" description="Helical" evidence="1">
    <location>
        <begin position="55"/>
        <end position="80"/>
    </location>
</feature>
<feature type="transmembrane region" description="Helical" evidence="1">
    <location>
        <begin position="123"/>
        <end position="144"/>
    </location>
</feature>
<accession>A0A3B0ZW71</accession>
<feature type="transmembrane region" description="Helical" evidence="1">
    <location>
        <begin position="20"/>
        <end position="43"/>
    </location>
</feature>
<proteinExistence type="predicted"/>
<organism evidence="3">
    <name type="scientific">hydrothermal vent metagenome</name>
    <dbReference type="NCBI Taxonomy" id="652676"/>
    <lineage>
        <taxon>unclassified sequences</taxon>
        <taxon>metagenomes</taxon>
        <taxon>ecological metagenomes</taxon>
    </lineage>
</organism>
<dbReference type="PANTHER" id="PTHR42709:SF11">
    <property type="entry name" value="DEDA FAMILY PROTEIN"/>
    <property type="match status" value="1"/>
</dbReference>
<dbReference type="Pfam" id="PF09335">
    <property type="entry name" value="VTT_dom"/>
    <property type="match status" value="1"/>
</dbReference>
<dbReference type="PANTHER" id="PTHR42709">
    <property type="entry name" value="ALKALINE PHOSPHATASE LIKE PROTEIN"/>
    <property type="match status" value="1"/>
</dbReference>
<dbReference type="AlphaFoldDB" id="A0A3B0ZW71"/>
<evidence type="ECO:0000313" key="3">
    <source>
        <dbReference type="EMBL" id="VAW93480.1"/>
    </source>
</evidence>
<feature type="domain" description="VTT" evidence="2">
    <location>
        <begin position="37"/>
        <end position="156"/>
    </location>
</feature>
<dbReference type="GO" id="GO:0005886">
    <property type="term" value="C:plasma membrane"/>
    <property type="evidence" value="ECO:0007669"/>
    <property type="project" value="TreeGrafter"/>
</dbReference>
<evidence type="ECO:0000256" key="1">
    <source>
        <dbReference type="SAM" id="Phobius"/>
    </source>
</evidence>
<gene>
    <name evidence="3" type="ORF">MNBD_GAMMA22-740</name>
</gene>
<keyword evidence="1" id="KW-1133">Transmembrane helix</keyword>
<name>A0A3B0ZW71_9ZZZZ</name>
<protein>
    <submittedName>
        <fullName evidence="3">FIG139438: lipoprotein B</fullName>
    </submittedName>
</protein>
<sequence>MAVLVKVYDKVIHWAEHKYAVYYLALLSFAEASFFPIPTDVMLAPMVLAKLKKAWWFAFISTVFSVLGGAVGYLIGMYAFEYIEPYIHQVGYWEKFERTQVWFAKDGIWVIFIAGFSPIPYKVFTIAAGVIGMAFFPFVIASFIGRGARYFLVAGLIKWGGKKMENVLKKYMDVIGIAVLVIIIIFYFLFRS</sequence>
<keyword evidence="1" id="KW-0472">Membrane</keyword>
<dbReference type="InterPro" id="IPR051311">
    <property type="entry name" value="DedA_domain"/>
</dbReference>
<dbReference type="EMBL" id="UOFS01000013">
    <property type="protein sequence ID" value="VAW93480.1"/>
    <property type="molecule type" value="Genomic_DNA"/>
</dbReference>
<dbReference type="InterPro" id="IPR032816">
    <property type="entry name" value="VTT_dom"/>
</dbReference>
<evidence type="ECO:0000259" key="2">
    <source>
        <dbReference type="Pfam" id="PF09335"/>
    </source>
</evidence>
<keyword evidence="1" id="KW-0812">Transmembrane</keyword>